<proteinExistence type="predicted"/>
<feature type="transmembrane region" description="Helical" evidence="1">
    <location>
        <begin position="36"/>
        <end position="55"/>
    </location>
</feature>
<evidence type="ECO:0000313" key="2">
    <source>
        <dbReference type="EMBL" id="BCT96090.1"/>
    </source>
</evidence>
<feature type="transmembrane region" description="Helical" evidence="1">
    <location>
        <begin position="12"/>
        <end position="29"/>
    </location>
</feature>
<keyword evidence="1" id="KW-1133">Transmembrane helix</keyword>
<sequence>MIEAFESLSLAATTAIVAVTSLLLLLAIASLLRCRWLWVAAVVVPLAVAYVAYWAPVWFGGRDPSAYSAWESLFMVAWGGVGMLACLLLAIFLRQRRARSNPAR</sequence>
<feature type="transmembrane region" description="Helical" evidence="1">
    <location>
        <begin position="75"/>
        <end position="93"/>
    </location>
</feature>
<evidence type="ECO:0000313" key="3">
    <source>
        <dbReference type="Proteomes" id="UP000680514"/>
    </source>
</evidence>
<keyword evidence="1" id="KW-0812">Transmembrane</keyword>
<evidence type="ECO:0000256" key="1">
    <source>
        <dbReference type="SAM" id="Phobius"/>
    </source>
</evidence>
<name>A0ABM7QEN8_9GAMM</name>
<accession>A0ABM7QEN8</accession>
<evidence type="ECO:0008006" key="4">
    <source>
        <dbReference type="Google" id="ProtNLM"/>
    </source>
</evidence>
<gene>
    <name evidence="2" type="ORF">LYSHEL_19610</name>
</gene>
<dbReference type="Proteomes" id="UP000680514">
    <property type="component" value="Chromosome"/>
</dbReference>
<keyword evidence="1" id="KW-0472">Membrane</keyword>
<dbReference type="EMBL" id="AP024546">
    <property type="protein sequence ID" value="BCT96090.1"/>
    <property type="molecule type" value="Genomic_DNA"/>
</dbReference>
<keyword evidence="3" id="KW-1185">Reference proteome</keyword>
<protein>
    <recommendedName>
        <fullName evidence="4">Transmembrane protein</fullName>
    </recommendedName>
</protein>
<dbReference type="RefSeq" id="WP_213433895.1">
    <property type="nucleotide sequence ID" value="NZ_AP024546.1"/>
</dbReference>
<organism evidence="2 3">
    <name type="scientific">Lysobacter helvus</name>
    <dbReference type="NCBI Taxonomy" id="2675059"/>
    <lineage>
        <taxon>Bacteria</taxon>
        <taxon>Pseudomonadati</taxon>
        <taxon>Pseudomonadota</taxon>
        <taxon>Gammaproteobacteria</taxon>
        <taxon>Lysobacterales</taxon>
        <taxon>Lysobacteraceae</taxon>
        <taxon>Lysobacter</taxon>
    </lineage>
</organism>
<reference evidence="2 3" key="1">
    <citation type="submission" date="2021-03" db="EMBL/GenBank/DDBJ databases">
        <title>Complete Genome Sequences of Two Lysobacter Strains Isolated from Sea Water (Lysobacter caseinilyticus) and Soil (Lysobacter helvus) in South Korea.</title>
        <authorList>
            <person name="Watanabe Y."/>
            <person name="Arakawa K."/>
        </authorList>
    </citation>
    <scope>NUCLEOTIDE SEQUENCE [LARGE SCALE GENOMIC DNA]</scope>
    <source>
        <strain evidence="2 3">D10</strain>
    </source>
</reference>